<protein>
    <recommendedName>
        <fullName evidence="3">Reticulocyte binding protein 2b</fullName>
    </recommendedName>
</protein>
<gene>
    <name evidence="1" type="ORF">PFDG_05354</name>
</gene>
<evidence type="ECO:0000313" key="2">
    <source>
        <dbReference type="Proteomes" id="UP000054282"/>
    </source>
</evidence>
<feature type="non-terminal residue" evidence="1">
    <location>
        <position position="1"/>
    </location>
</feature>
<dbReference type="EMBL" id="GG703339">
    <property type="protein sequence ID" value="KOB89800.1"/>
    <property type="molecule type" value="Genomic_DNA"/>
</dbReference>
<accession>A0A0L7MB60</accession>
<proteinExistence type="predicted"/>
<evidence type="ECO:0000313" key="1">
    <source>
        <dbReference type="EMBL" id="KOB89800.1"/>
    </source>
</evidence>
<evidence type="ECO:0008006" key="3">
    <source>
        <dbReference type="Google" id="ProtNLM"/>
    </source>
</evidence>
<reference evidence="2" key="2">
    <citation type="submission" date="2006-09" db="EMBL/GenBank/DDBJ databases">
        <title>The genome sequence of Plasmodium falciparum Dd2.</title>
        <authorList>
            <consortium name="The Broad Institute Genome Sequencing Platform"/>
            <person name="Birren B."/>
            <person name="Lander E."/>
            <person name="Galagan J."/>
            <person name="Nusbaum C."/>
            <person name="Devon K."/>
            <person name="Henn M."/>
            <person name="Jaffe D."/>
            <person name="Butler J."/>
            <person name="Alvarez P."/>
            <person name="Gnerre S."/>
            <person name="Grabherr M."/>
            <person name="Kleber M."/>
            <person name="Mauceli E."/>
            <person name="Brockman W."/>
            <person name="MacCallum I.A."/>
            <person name="Rounsley S."/>
            <person name="Young S."/>
            <person name="LaButti K."/>
            <person name="Pushparaj V."/>
            <person name="DeCaprio D."/>
            <person name="Crawford M."/>
            <person name="Koehrsen M."/>
            <person name="Engels R."/>
            <person name="Montgomery P."/>
            <person name="Pearson M."/>
            <person name="Howarth C."/>
            <person name="Larson L."/>
            <person name="Luoma S."/>
            <person name="White J."/>
            <person name="Kodira C."/>
            <person name="Zeng Q."/>
            <person name="O'Leary S."/>
            <person name="Yandava C."/>
            <person name="Alvarado L."/>
            <person name="Wirth D."/>
            <person name="Volkman S."/>
            <person name="Hartl D."/>
        </authorList>
    </citation>
    <scope>NUCLEOTIDE SEQUENCE [LARGE SCALE GENOMIC DNA]</scope>
</reference>
<reference evidence="2" key="1">
    <citation type="submission" date="2006-09" db="EMBL/GenBank/DDBJ databases">
        <title>Annotation of Plasmodium falciparum Dd2.</title>
        <authorList>
            <consortium name="The Broad Institute Genome Sequencing Platform"/>
            <person name="Volkman S.K."/>
            <person name="Neafsey D.E."/>
            <person name="Dash A.P."/>
            <person name="Chitnis C.E."/>
            <person name="Hartl D.L."/>
            <person name="Young S.K."/>
            <person name="Zeng Q."/>
            <person name="Koehrsen M."/>
            <person name="Alvarado L."/>
            <person name="Berlin A."/>
            <person name="Borenstein D."/>
            <person name="Chapman S.B."/>
            <person name="Chen Z."/>
            <person name="Engels R."/>
            <person name="Freedman E."/>
            <person name="Gellesch M."/>
            <person name="Goldberg J."/>
            <person name="Griggs A."/>
            <person name="Gujja S."/>
            <person name="Heilman E.R."/>
            <person name="Heiman D.I."/>
            <person name="Howarth C."/>
            <person name="Jen D."/>
            <person name="Larson L."/>
            <person name="Mehta T."/>
            <person name="Neiman D."/>
            <person name="Park D."/>
            <person name="Pearson M."/>
            <person name="Roberts A."/>
            <person name="Saif S."/>
            <person name="Shea T."/>
            <person name="Shenoy N."/>
            <person name="Sisk P."/>
            <person name="Stolte C."/>
            <person name="Sykes S."/>
            <person name="Walk T."/>
            <person name="White J."/>
            <person name="Yandava C."/>
            <person name="Haas B."/>
            <person name="Henn M.R."/>
            <person name="Nusbaum C."/>
            <person name="Birren B."/>
        </authorList>
    </citation>
    <scope>NUCLEOTIDE SEQUENCE [LARGE SCALE GENOMIC DNA]</scope>
</reference>
<sequence>TPYTITQQKNDIIELINNRIKDIIQEILEKVDNYFSLSDNLLSKLKSIHFNIDKEIYNKPKSQENVKSLEDRVTVLEKMNKEDKESLIQI</sequence>
<dbReference type="Proteomes" id="UP000054282">
    <property type="component" value="Unassembled WGS sequence"/>
</dbReference>
<name>A0A0L7MB60_PLAF4</name>
<dbReference type="AlphaFoldDB" id="A0A0L7MB60"/>
<dbReference type="KEGG" id="pfd:PFDG_05354"/>
<organism evidence="1 2">
    <name type="scientific">Plasmodium falciparum (isolate Dd2)</name>
    <dbReference type="NCBI Taxonomy" id="57267"/>
    <lineage>
        <taxon>Eukaryota</taxon>
        <taxon>Sar</taxon>
        <taxon>Alveolata</taxon>
        <taxon>Apicomplexa</taxon>
        <taxon>Aconoidasida</taxon>
        <taxon>Haemosporida</taxon>
        <taxon>Plasmodiidae</taxon>
        <taxon>Plasmodium</taxon>
        <taxon>Plasmodium (Laverania)</taxon>
    </lineage>
</organism>